<accession>A0A3N2BFG9</accession>
<dbReference type="InterPro" id="IPR011961">
    <property type="entry name" value="RimM"/>
</dbReference>
<dbReference type="Gene3D" id="2.40.30.60">
    <property type="entry name" value="RimM"/>
    <property type="match status" value="1"/>
</dbReference>
<protein>
    <recommendedName>
        <fullName evidence="5">Ribosome maturation factor RimM</fullName>
    </recommendedName>
</protein>
<dbReference type="PANTHER" id="PTHR33692:SF1">
    <property type="entry name" value="RIBOSOME MATURATION FACTOR RIMM"/>
    <property type="match status" value="1"/>
</dbReference>
<gene>
    <name evidence="5" type="primary">rimM</name>
    <name evidence="8" type="ORF">EDD31_2383</name>
</gene>
<comment type="subcellular location">
    <subcellularLocation>
        <location evidence="5">Cytoplasm</location>
    </subcellularLocation>
</comment>
<keyword evidence="2 5" id="KW-0690">Ribosome biogenesis</keyword>
<dbReference type="AlphaFoldDB" id="A0A3N2BFG9"/>
<name>A0A3N2BFG9_9MICO</name>
<dbReference type="SUPFAM" id="SSF50447">
    <property type="entry name" value="Translation proteins"/>
    <property type="match status" value="1"/>
</dbReference>
<dbReference type="RefSeq" id="WP_123304337.1">
    <property type="nucleotide sequence ID" value="NZ_RKHK01000001.1"/>
</dbReference>
<dbReference type="GO" id="GO:0006364">
    <property type="term" value="P:rRNA processing"/>
    <property type="evidence" value="ECO:0007669"/>
    <property type="project" value="UniProtKB-UniRule"/>
</dbReference>
<feature type="domain" description="Ribosome maturation factor RimM PRC barrel" evidence="7">
    <location>
        <begin position="99"/>
        <end position="167"/>
    </location>
</feature>
<dbReference type="HAMAP" id="MF_00014">
    <property type="entry name" value="Ribosome_mat_RimM"/>
    <property type="match status" value="1"/>
</dbReference>
<comment type="similarity">
    <text evidence="5">Belongs to the RimM family.</text>
</comment>
<keyword evidence="1 5" id="KW-0963">Cytoplasm</keyword>
<comment type="domain">
    <text evidence="5">The PRC barrel domain binds ribosomal protein uS19.</text>
</comment>
<comment type="subunit">
    <text evidence="5">Binds ribosomal protein uS19.</text>
</comment>
<evidence type="ECO:0000256" key="4">
    <source>
        <dbReference type="ARBA" id="ARBA00023186"/>
    </source>
</evidence>
<reference evidence="8 9" key="1">
    <citation type="submission" date="2018-11" db="EMBL/GenBank/DDBJ databases">
        <title>Sequencing the genomes of 1000 actinobacteria strains.</title>
        <authorList>
            <person name="Klenk H.-P."/>
        </authorList>
    </citation>
    <scope>NUCLEOTIDE SEQUENCE [LARGE SCALE GENOMIC DNA]</scope>
    <source>
        <strain evidence="8 9">DSM 11294</strain>
    </source>
</reference>
<evidence type="ECO:0000256" key="5">
    <source>
        <dbReference type="HAMAP-Rule" id="MF_00014"/>
    </source>
</evidence>
<dbReference type="NCBIfam" id="TIGR02273">
    <property type="entry name" value="16S_RimM"/>
    <property type="match status" value="1"/>
</dbReference>
<dbReference type="Pfam" id="PF24986">
    <property type="entry name" value="PRC_RimM"/>
    <property type="match status" value="1"/>
</dbReference>
<comment type="caution">
    <text evidence="8">The sequence shown here is derived from an EMBL/GenBank/DDBJ whole genome shotgun (WGS) entry which is preliminary data.</text>
</comment>
<dbReference type="OrthoDB" id="5381335at2"/>
<dbReference type="Proteomes" id="UP000280668">
    <property type="component" value="Unassembled WGS sequence"/>
</dbReference>
<evidence type="ECO:0000256" key="3">
    <source>
        <dbReference type="ARBA" id="ARBA00022552"/>
    </source>
</evidence>
<dbReference type="InterPro" id="IPR002676">
    <property type="entry name" value="RimM_N"/>
</dbReference>
<evidence type="ECO:0000256" key="2">
    <source>
        <dbReference type="ARBA" id="ARBA00022517"/>
    </source>
</evidence>
<dbReference type="Pfam" id="PF01782">
    <property type="entry name" value="RimM"/>
    <property type="match status" value="1"/>
</dbReference>
<proteinExistence type="inferred from homology"/>
<organism evidence="8 9">
    <name type="scientific">Bogoriella caseilytica</name>
    <dbReference type="NCBI Taxonomy" id="56055"/>
    <lineage>
        <taxon>Bacteria</taxon>
        <taxon>Bacillati</taxon>
        <taxon>Actinomycetota</taxon>
        <taxon>Actinomycetes</taxon>
        <taxon>Micrococcales</taxon>
        <taxon>Bogoriellaceae</taxon>
        <taxon>Bogoriella</taxon>
    </lineage>
</organism>
<dbReference type="GO" id="GO:0042274">
    <property type="term" value="P:ribosomal small subunit biogenesis"/>
    <property type="evidence" value="ECO:0007669"/>
    <property type="project" value="UniProtKB-UniRule"/>
</dbReference>
<feature type="domain" description="RimM N-terminal" evidence="6">
    <location>
        <begin position="5"/>
        <end position="86"/>
    </location>
</feature>
<evidence type="ECO:0000313" key="9">
    <source>
        <dbReference type="Proteomes" id="UP000280668"/>
    </source>
</evidence>
<dbReference type="GO" id="GO:0043022">
    <property type="term" value="F:ribosome binding"/>
    <property type="evidence" value="ECO:0007669"/>
    <property type="project" value="InterPro"/>
</dbReference>
<keyword evidence="4 5" id="KW-0143">Chaperone</keyword>
<dbReference type="PANTHER" id="PTHR33692">
    <property type="entry name" value="RIBOSOME MATURATION FACTOR RIMM"/>
    <property type="match status" value="1"/>
</dbReference>
<evidence type="ECO:0000259" key="6">
    <source>
        <dbReference type="Pfam" id="PF01782"/>
    </source>
</evidence>
<dbReference type="InterPro" id="IPR011033">
    <property type="entry name" value="PRC_barrel-like_sf"/>
</dbReference>
<dbReference type="GO" id="GO:0005737">
    <property type="term" value="C:cytoplasm"/>
    <property type="evidence" value="ECO:0007669"/>
    <property type="project" value="UniProtKB-SubCell"/>
</dbReference>
<sequence>MILTVAVVGRAHGLRGEVRLDVRTDDPVARLAPGTALETVPADAGPLTVAKARHAPDGSTYVTFEEAHDRSAAEALRGVQLVVETDELDAAEDDAWYPHELIGLSAVTVDGEALGEVTGVDASPAHDLLVIRPATGGPTVLVPFVAEIVPAVDDSAGTVTIDPPGGLFPGIGSAEVDEEPLAQAEREN</sequence>
<evidence type="ECO:0000259" key="7">
    <source>
        <dbReference type="Pfam" id="PF24986"/>
    </source>
</evidence>
<dbReference type="InterPro" id="IPR056792">
    <property type="entry name" value="PRC_RimM"/>
</dbReference>
<comment type="function">
    <text evidence="5">An accessory protein needed during the final step in the assembly of 30S ribosomal subunit, possibly for assembly of the head region. Essential for efficient processing of 16S rRNA. May be needed both before and after RbfA during the maturation of 16S rRNA. It has affinity for free ribosomal 30S subunits but not for 70S ribosomes.</text>
</comment>
<keyword evidence="3 5" id="KW-0698">rRNA processing</keyword>
<dbReference type="InterPro" id="IPR009000">
    <property type="entry name" value="Transl_B-barrel_sf"/>
</dbReference>
<keyword evidence="9" id="KW-1185">Reference proteome</keyword>
<evidence type="ECO:0000313" key="8">
    <source>
        <dbReference type="EMBL" id="ROR73988.1"/>
    </source>
</evidence>
<evidence type="ECO:0000256" key="1">
    <source>
        <dbReference type="ARBA" id="ARBA00022490"/>
    </source>
</evidence>
<dbReference type="SUPFAM" id="SSF50346">
    <property type="entry name" value="PRC-barrel domain"/>
    <property type="match status" value="1"/>
</dbReference>
<dbReference type="InterPro" id="IPR036976">
    <property type="entry name" value="RimM_N_sf"/>
</dbReference>
<dbReference type="Gene3D" id="2.30.30.240">
    <property type="entry name" value="PRC-barrel domain"/>
    <property type="match status" value="1"/>
</dbReference>
<dbReference type="EMBL" id="RKHK01000001">
    <property type="protein sequence ID" value="ROR73988.1"/>
    <property type="molecule type" value="Genomic_DNA"/>
</dbReference>
<dbReference type="GO" id="GO:0005840">
    <property type="term" value="C:ribosome"/>
    <property type="evidence" value="ECO:0007669"/>
    <property type="project" value="InterPro"/>
</dbReference>